<dbReference type="InterPro" id="IPR045306">
    <property type="entry name" value="SDH-like"/>
</dbReference>
<keyword evidence="3 7" id="KW-0479">Metal-binding</keyword>
<dbReference type="GO" id="GO:0003939">
    <property type="term" value="F:L-iditol 2-dehydrogenase (NAD+) activity"/>
    <property type="evidence" value="ECO:0007669"/>
    <property type="project" value="TreeGrafter"/>
</dbReference>
<evidence type="ECO:0000256" key="7">
    <source>
        <dbReference type="RuleBase" id="RU361277"/>
    </source>
</evidence>
<dbReference type="PANTHER" id="PTHR43161:SF9">
    <property type="entry name" value="SORBITOL DEHYDROGENASE"/>
    <property type="match status" value="1"/>
</dbReference>
<dbReference type="GeneID" id="37001043"/>
<protein>
    <submittedName>
        <fullName evidence="9">Chlorophyll synthesis pathway protein BchC</fullName>
    </submittedName>
</protein>
<dbReference type="AlphaFoldDB" id="A0A2V1AK38"/>
<evidence type="ECO:0000256" key="6">
    <source>
        <dbReference type="ARBA" id="ARBA00023027"/>
    </source>
</evidence>
<dbReference type="SUPFAM" id="SSF51735">
    <property type="entry name" value="NAD(P)-binding Rossmann-fold domains"/>
    <property type="match status" value="1"/>
</dbReference>
<dbReference type="SUPFAM" id="SSF50129">
    <property type="entry name" value="GroES-like"/>
    <property type="match status" value="1"/>
</dbReference>
<accession>A0A2V1AK38</accession>
<dbReference type="InterPro" id="IPR013154">
    <property type="entry name" value="ADH-like_N"/>
</dbReference>
<evidence type="ECO:0000256" key="3">
    <source>
        <dbReference type="ARBA" id="ARBA00022723"/>
    </source>
</evidence>
<keyword evidence="6" id="KW-0520">NAD</keyword>
<dbReference type="PROSITE" id="PS00059">
    <property type="entry name" value="ADH_ZINC"/>
    <property type="match status" value="1"/>
</dbReference>
<sequence>MPAENPAFVLKAVKNVVLENRPIKPLQPKEVRVHIEQTGICGSDVHYWQKGRIGKFIMEEGKDMVLGHESAGTVVEIGSDVTTLKKGDRVSVEPGVPCRYCDLCRDGKYNMCEDMVFAATPPWDGTLQRYYNVAYDYCYKIPDHMNMEEAALVEPVTVAVQACKRADLRGRDFVVVFGCGPIGLLCQAVAKALGCKKVIGVDISDGRLEFAKTFGADGVFKMPPKEENEDAEAYAKRVSATIKKEFDIGEYGADVILEATGAEPCIQTGVFLARHEGRFVQTGMGREFVSFPVTEALVKQLNWTGTIRYSTGCYPTAVDLVASGKIDVKRLVTNRFKFEEAEKAFELVKEGRTDVVKVMIAGVTDETKI</sequence>
<dbReference type="CDD" id="cd05285">
    <property type="entry name" value="sorbitol_DH"/>
    <property type="match status" value="1"/>
</dbReference>
<name>A0A2V1AK38_9ASCO</name>
<dbReference type="Gene3D" id="3.90.180.10">
    <property type="entry name" value="Medium-chain alcohol dehydrogenases, catalytic domain"/>
    <property type="match status" value="1"/>
</dbReference>
<evidence type="ECO:0000256" key="1">
    <source>
        <dbReference type="ARBA" id="ARBA00001947"/>
    </source>
</evidence>
<dbReference type="InterPro" id="IPR020843">
    <property type="entry name" value="ER"/>
</dbReference>
<reference evidence="9 10" key="1">
    <citation type="submission" date="2017-12" db="EMBL/GenBank/DDBJ databases">
        <title>Genome Sequence of the Amphotericin B-resistant Candida duobushaemulonii strain, B09383.</title>
        <authorList>
            <person name="Chow N.A."/>
            <person name="Gade L."/>
            <person name="Batra D."/>
            <person name="Rowe L.A."/>
            <person name="Loparev V.N."/>
            <person name="Litvintseva A.P."/>
        </authorList>
    </citation>
    <scope>NUCLEOTIDE SEQUENCE [LARGE SCALE GENOMIC DNA]</scope>
    <source>
        <strain evidence="9 10">B09383</strain>
    </source>
</reference>
<keyword evidence="4 7" id="KW-0862">Zinc</keyword>
<gene>
    <name evidence="9" type="ORF">CXQ87_001042</name>
</gene>
<dbReference type="SMART" id="SM00829">
    <property type="entry name" value="PKS_ER"/>
    <property type="match status" value="1"/>
</dbReference>
<comment type="similarity">
    <text evidence="2 7">Belongs to the zinc-containing alcohol dehydrogenase family.</text>
</comment>
<dbReference type="Gene3D" id="3.40.50.720">
    <property type="entry name" value="NAD(P)-binding Rossmann-like Domain"/>
    <property type="match status" value="1"/>
</dbReference>
<dbReference type="RefSeq" id="XP_025339065.1">
    <property type="nucleotide sequence ID" value="XM_025479592.1"/>
</dbReference>
<evidence type="ECO:0000256" key="5">
    <source>
        <dbReference type="ARBA" id="ARBA00023002"/>
    </source>
</evidence>
<proteinExistence type="inferred from homology"/>
<dbReference type="Pfam" id="PF08240">
    <property type="entry name" value="ADH_N"/>
    <property type="match status" value="1"/>
</dbReference>
<dbReference type="PANTHER" id="PTHR43161">
    <property type="entry name" value="SORBITOL DEHYDROGENASE"/>
    <property type="match status" value="1"/>
</dbReference>
<comment type="caution">
    <text evidence="9">The sequence shown here is derived from an EMBL/GenBank/DDBJ whole genome shotgun (WGS) entry which is preliminary data.</text>
</comment>
<keyword evidence="10" id="KW-1185">Reference proteome</keyword>
<dbReference type="GO" id="GO:0008270">
    <property type="term" value="F:zinc ion binding"/>
    <property type="evidence" value="ECO:0007669"/>
    <property type="project" value="InterPro"/>
</dbReference>
<organism evidence="9 10">
    <name type="scientific">Candidozyma duobushaemuli</name>
    <dbReference type="NCBI Taxonomy" id="1231522"/>
    <lineage>
        <taxon>Eukaryota</taxon>
        <taxon>Fungi</taxon>
        <taxon>Dikarya</taxon>
        <taxon>Ascomycota</taxon>
        <taxon>Saccharomycotina</taxon>
        <taxon>Pichiomycetes</taxon>
        <taxon>Metschnikowiaceae</taxon>
        <taxon>Candidozyma</taxon>
    </lineage>
</organism>
<evidence type="ECO:0000256" key="2">
    <source>
        <dbReference type="ARBA" id="ARBA00008072"/>
    </source>
</evidence>
<evidence type="ECO:0000256" key="4">
    <source>
        <dbReference type="ARBA" id="ARBA00022833"/>
    </source>
</evidence>
<dbReference type="FunFam" id="3.40.50.720:FF:000068">
    <property type="entry name" value="Sorbitol dehydrogenase"/>
    <property type="match status" value="1"/>
</dbReference>
<evidence type="ECO:0000313" key="9">
    <source>
        <dbReference type="EMBL" id="PVH18125.1"/>
    </source>
</evidence>
<dbReference type="InterPro" id="IPR036291">
    <property type="entry name" value="NAD(P)-bd_dom_sf"/>
</dbReference>
<feature type="domain" description="Enoyl reductase (ER)" evidence="8">
    <location>
        <begin position="11"/>
        <end position="356"/>
    </location>
</feature>
<dbReference type="InterPro" id="IPR013149">
    <property type="entry name" value="ADH-like_C"/>
</dbReference>
<comment type="cofactor">
    <cofactor evidence="1 7">
        <name>Zn(2+)</name>
        <dbReference type="ChEBI" id="CHEBI:29105"/>
    </cofactor>
</comment>
<dbReference type="GO" id="GO:0006062">
    <property type="term" value="P:sorbitol catabolic process"/>
    <property type="evidence" value="ECO:0007669"/>
    <property type="project" value="TreeGrafter"/>
</dbReference>
<dbReference type="EMBL" id="PKFP01000008">
    <property type="protein sequence ID" value="PVH18125.1"/>
    <property type="molecule type" value="Genomic_DNA"/>
</dbReference>
<dbReference type="InterPro" id="IPR011032">
    <property type="entry name" value="GroES-like_sf"/>
</dbReference>
<keyword evidence="5" id="KW-0560">Oxidoreductase</keyword>
<dbReference type="Pfam" id="PF00107">
    <property type="entry name" value="ADH_zinc_N"/>
    <property type="match status" value="1"/>
</dbReference>
<dbReference type="VEuPathDB" id="FungiDB:CXQ87_001042"/>
<dbReference type="Proteomes" id="UP000244406">
    <property type="component" value="Unassembled WGS sequence"/>
</dbReference>
<dbReference type="InterPro" id="IPR002328">
    <property type="entry name" value="ADH_Zn_CS"/>
</dbReference>
<evidence type="ECO:0000259" key="8">
    <source>
        <dbReference type="SMART" id="SM00829"/>
    </source>
</evidence>
<evidence type="ECO:0000313" key="10">
    <source>
        <dbReference type="Proteomes" id="UP000244406"/>
    </source>
</evidence>